<dbReference type="InterPro" id="IPR038827">
    <property type="entry name" value="CCDC152"/>
</dbReference>
<evidence type="ECO:0000313" key="3">
    <source>
        <dbReference type="Proteomes" id="UP000515203"/>
    </source>
</evidence>
<proteinExistence type="predicted"/>
<protein>
    <submittedName>
        <fullName evidence="4">Coiled-coil domain-containing protein 152</fullName>
    </submittedName>
</protein>
<dbReference type="PANTHER" id="PTHR35253">
    <property type="entry name" value="COILED-COIL DOMAIN-CONTAINING PROTEIN 152"/>
    <property type="match status" value="1"/>
</dbReference>
<dbReference type="RefSeq" id="XP_023557650.1">
    <property type="nucleotide sequence ID" value="XM_023701882.1"/>
</dbReference>
<dbReference type="Proteomes" id="UP000515203">
    <property type="component" value="Unplaced"/>
</dbReference>
<dbReference type="OrthoDB" id="10053382at2759"/>
<reference evidence="4" key="1">
    <citation type="submission" date="2025-08" db="UniProtKB">
        <authorList>
            <consortium name="RefSeq"/>
        </authorList>
    </citation>
    <scope>IDENTIFICATION</scope>
</reference>
<feature type="coiled-coil region" evidence="1">
    <location>
        <begin position="83"/>
        <end position="157"/>
    </location>
</feature>
<dbReference type="AlphaFoldDB" id="A0A6P6DCI4"/>
<evidence type="ECO:0000256" key="1">
    <source>
        <dbReference type="SAM" id="Coils"/>
    </source>
</evidence>
<dbReference type="FunCoup" id="A0A6P6DCI4">
    <property type="interactions" value="1"/>
</dbReference>
<keyword evidence="2" id="KW-0472">Membrane</keyword>
<sequence length="244" mass="28351">MEQSSEGCTKMMNNVNIDKLIKDFLQIEKKIIETSGKNSILELQLEKTTCLLKVIQTKEVSFKKECTALHDMLKGLQQTIEYQHNLKGENEQLKRNADMINEKLKSLEQEHKNNITKLANEIKIKEEEHKKEISRLYQDMQRKVELSEEKHKDLIKKKEMEISEDFGIPGVPHEVSCGITVIITGVMLTLEFLLLLLLLAKSTHKLKRRLDDQMKNNRPGFNIYYQVLLIGNLHFVCYLALSLV</sequence>
<evidence type="ECO:0000256" key="2">
    <source>
        <dbReference type="SAM" id="Phobius"/>
    </source>
</evidence>
<feature type="transmembrane region" description="Helical" evidence="2">
    <location>
        <begin position="221"/>
        <end position="241"/>
    </location>
</feature>
<feature type="transmembrane region" description="Helical" evidence="2">
    <location>
        <begin position="178"/>
        <end position="200"/>
    </location>
</feature>
<organism evidence="3 4">
    <name type="scientific">Octodon degus</name>
    <name type="common">Degu</name>
    <name type="synonym">Sciurus degus</name>
    <dbReference type="NCBI Taxonomy" id="10160"/>
    <lineage>
        <taxon>Eukaryota</taxon>
        <taxon>Metazoa</taxon>
        <taxon>Chordata</taxon>
        <taxon>Craniata</taxon>
        <taxon>Vertebrata</taxon>
        <taxon>Euteleostomi</taxon>
        <taxon>Mammalia</taxon>
        <taxon>Eutheria</taxon>
        <taxon>Euarchontoglires</taxon>
        <taxon>Glires</taxon>
        <taxon>Rodentia</taxon>
        <taxon>Hystricomorpha</taxon>
        <taxon>Octodontidae</taxon>
        <taxon>Octodon</taxon>
    </lineage>
</organism>
<dbReference type="GeneID" id="101572208"/>
<evidence type="ECO:0000313" key="4">
    <source>
        <dbReference type="RefSeq" id="XP_023557650.1"/>
    </source>
</evidence>
<dbReference type="InParanoid" id="A0A6P6DCI4"/>
<dbReference type="PANTHER" id="PTHR35253:SF1">
    <property type="entry name" value="COILED-COIL DOMAIN-CONTAINING PROTEIN 152"/>
    <property type="match status" value="1"/>
</dbReference>
<accession>A0A6P6DCI4</accession>
<gene>
    <name evidence="4" type="primary">Ccdc152</name>
</gene>
<keyword evidence="3" id="KW-1185">Reference proteome</keyword>
<keyword evidence="2" id="KW-1133">Transmembrane helix</keyword>
<dbReference type="CTD" id="100129792"/>
<keyword evidence="2" id="KW-0812">Transmembrane</keyword>
<keyword evidence="1" id="KW-0175">Coiled coil</keyword>
<name>A0A6P6DCI4_OCTDE</name>